<reference evidence="5 6" key="1">
    <citation type="journal article" date="2014" name="Nat. Genet.">
        <title>Genome sequence of the hot pepper provides insights into the evolution of pungency in Capsicum species.</title>
        <authorList>
            <person name="Kim S."/>
            <person name="Park M."/>
            <person name="Yeom S.I."/>
            <person name="Kim Y.M."/>
            <person name="Lee J.M."/>
            <person name="Lee H.A."/>
            <person name="Seo E."/>
            <person name="Choi J."/>
            <person name="Cheong K."/>
            <person name="Kim K.T."/>
            <person name="Jung K."/>
            <person name="Lee G.W."/>
            <person name="Oh S.K."/>
            <person name="Bae C."/>
            <person name="Kim S.B."/>
            <person name="Lee H.Y."/>
            <person name="Kim S.Y."/>
            <person name="Kim M.S."/>
            <person name="Kang B.C."/>
            <person name="Jo Y.D."/>
            <person name="Yang H.B."/>
            <person name="Jeong H.J."/>
            <person name="Kang W.H."/>
            <person name="Kwon J.K."/>
            <person name="Shin C."/>
            <person name="Lim J.Y."/>
            <person name="Park J.H."/>
            <person name="Huh J.H."/>
            <person name="Kim J.S."/>
            <person name="Kim B.D."/>
            <person name="Cohen O."/>
            <person name="Paran I."/>
            <person name="Suh M.C."/>
            <person name="Lee S.B."/>
            <person name="Kim Y.K."/>
            <person name="Shin Y."/>
            <person name="Noh S.J."/>
            <person name="Park J."/>
            <person name="Seo Y.S."/>
            <person name="Kwon S.Y."/>
            <person name="Kim H.A."/>
            <person name="Park J.M."/>
            <person name="Kim H.J."/>
            <person name="Choi S.B."/>
            <person name="Bosland P.W."/>
            <person name="Reeves G."/>
            <person name="Jo S.H."/>
            <person name="Lee B.W."/>
            <person name="Cho H.T."/>
            <person name="Choi H.S."/>
            <person name="Lee M.S."/>
            <person name="Yu Y."/>
            <person name="Do Choi Y."/>
            <person name="Park B.S."/>
            <person name="van Deynze A."/>
            <person name="Ashrafi H."/>
            <person name="Hill T."/>
            <person name="Kim W.T."/>
            <person name="Pai H.S."/>
            <person name="Ahn H.K."/>
            <person name="Yeam I."/>
            <person name="Giovannoni J.J."/>
            <person name="Rose J.K."/>
            <person name="Sorensen I."/>
            <person name="Lee S.J."/>
            <person name="Kim R.W."/>
            <person name="Choi I.Y."/>
            <person name="Choi B.S."/>
            <person name="Lim J.S."/>
            <person name="Lee Y.H."/>
            <person name="Choi D."/>
        </authorList>
    </citation>
    <scope>NUCLEOTIDE SEQUENCE [LARGE SCALE GENOMIC DNA]</scope>
    <source>
        <strain evidence="6">cv. CM334</strain>
    </source>
</reference>
<keyword evidence="2" id="KW-0645">Protease</keyword>
<dbReference type="InterPro" id="IPR038765">
    <property type="entry name" value="Papain-like_cys_pep_sf"/>
</dbReference>
<organism evidence="5 6">
    <name type="scientific">Capsicum annuum</name>
    <name type="common">Capsicum pepper</name>
    <dbReference type="NCBI Taxonomy" id="4072"/>
    <lineage>
        <taxon>Eukaryota</taxon>
        <taxon>Viridiplantae</taxon>
        <taxon>Streptophyta</taxon>
        <taxon>Embryophyta</taxon>
        <taxon>Tracheophyta</taxon>
        <taxon>Spermatophyta</taxon>
        <taxon>Magnoliopsida</taxon>
        <taxon>eudicotyledons</taxon>
        <taxon>Gunneridae</taxon>
        <taxon>Pentapetalae</taxon>
        <taxon>asterids</taxon>
        <taxon>lamiids</taxon>
        <taxon>Solanales</taxon>
        <taxon>Solanaceae</taxon>
        <taxon>Solanoideae</taxon>
        <taxon>Capsiceae</taxon>
        <taxon>Capsicum</taxon>
    </lineage>
</organism>
<dbReference type="GO" id="GO:0008234">
    <property type="term" value="F:cysteine-type peptidase activity"/>
    <property type="evidence" value="ECO:0007669"/>
    <property type="project" value="InterPro"/>
</dbReference>
<protein>
    <recommendedName>
        <fullName evidence="4">Ubiquitin-like protease family profile domain-containing protein</fullName>
    </recommendedName>
</protein>
<dbReference type="AlphaFoldDB" id="A0A2G2Y3L1"/>
<sequence length="325" mass="36887">MQGLAAPVDDIPLEVIKPVDETVNLHFLSDSHIPSHCPDSVVVAHLAAKIPAKRIRTRFRIFKSSYTTDFASGSKALEDENTDFKQIFAFEGYEISDDNPSSVNEEYKKWVLEDTVLSTQQDYAESVVVSNNKNAVNYIIKGLSIPAGLPWHLVDEVYVPINCNQNFHWVLTVKALKDRRIRVYDSLSNLRNMDSSPEIHKLVVMLPTFLSDSEFFEQTSCTDWPNLDAYRDKLSDTTQLLNTNPFEVEDCGVFVAGYAECISEGMSVPSVGFETAYHRMLYASLFRDYGFRKAKKSYVSENEDPLRPRPTKHSIPDKMIIVRIG</sequence>
<name>A0A2G2Y3L1_CAPAN</name>
<dbReference type="EMBL" id="AYRZ02000016">
    <property type="protein sequence ID" value="PHT64324.1"/>
    <property type="molecule type" value="Genomic_DNA"/>
</dbReference>
<dbReference type="GO" id="GO:0006508">
    <property type="term" value="P:proteolysis"/>
    <property type="evidence" value="ECO:0007669"/>
    <property type="project" value="UniProtKB-KW"/>
</dbReference>
<evidence type="ECO:0000256" key="3">
    <source>
        <dbReference type="ARBA" id="ARBA00022801"/>
    </source>
</evidence>
<dbReference type="Proteomes" id="UP000222542">
    <property type="component" value="Unassembled WGS sequence"/>
</dbReference>
<dbReference type="PANTHER" id="PTHR31470:SF46">
    <property type="entry name" value="ULP1 PROTEASE FAMILY, C-TERMINAL CATALYTIC DOMAIN CONTAINING PROTEIN"/>
    <property type="match status" value="1"/>
</dbReference>
<dbReference type="Gene3D" id="3.40.395.10">
    <property type="entry name" value="Adenoviral Proteinase, Chain A"/>
    <property type="match status" value="1"/>
</dbReference>
<accession>A0A2G2Y3L1</accession>
<proteinExistence type="inferred from homology"/>
<evidence type="ECO:0000256" key="1">
    <source>
        <dbReference type="ARBA" id="ARBA00005234"/>
    </source>
</evidence>
<dbReference type="Pfam" id="PF02902">
    <property type="entry name" value="Peptidase_C48"/>
    <property type="match status" value="1"/>
</dbReference>
<dbReference type="PROSITE" id="PS50600">
    <property type="entry name" value="ULP_PROTEASE"/>
    <property type="match status" value="1"/>
</dbReference>
<evidence type="ECO:0000259" key="4">
    <source>
        <dbReference type="PROSITE" id="PS50600"/>
    </source>
</evidence>
<gene>
    <name evidence="5" type="ORF">T459_31851</name>
</gene>
<dbReference type="PANTHER" id="PTHR31470">
    <property type="entry name" value="CYSTEINE PROTEINASES SUPERFAMILY PROTEIN-RELATED-RELATED"/>
    <property type="match status" value="1"/>
</dbReference>
<reference evidence="5 6" key="2">
    <citation type="journal article" date="2017" name="Genome Biol.">
        <title>New reference genome sequences of hot pepper reveal the massive evolution of plant disease-resistance genes by retroduplication.</title>
        <authorList>
            <person name="Kim S."/>
            <person name="Park J."/>
            <person name="Yeom S.I."/>
            <person name="Kim Y.M."/>
            <person name="Seo E."/>
            <person name="Kim K.T."/>
            <person name="Kim M.S."/>
            <person name="Lee J.M."/>
            <person name="Cheong K."/>
            <person name="Shin H.S."/>
            <person name="Kim S.B."/>
            <person name="Han K."/>
            <person name="Lee J."/>
            <person name="Park M."/>
            <person name="Lee H.A."/>
            <person name="Lee H.Y."/>
            <person name="Lee Y."/>
            <person name="Oh S."/>
            <person name="Lee J.H."/>
            <person name="Choi E."/>
            <person name="Choi E."/>
            <person name="Lee S.E."/>
            <person name="Jeon J."/>
            <person name="Kim H."/>
            <person name="Choi G."/>
            <person name="Song H."/>
            <person name="Lee J."/>
            <person name="Lee S.C."/>
            <person name="Kwon J.K."/>
            <person name="Lee H.Y."/>
            <person name="Koo N."/>
            <person name="Hong Y."/>
            <person name="Kim R.W."/>
            <person name="Kang W.H."/>
            <person name="Huh J.H."/>
            <person name="Kang B.C."/>
            <person name="Yang T.J."/>
            <person name="Lee Y.H."/>
            <person name="Bennetzen J.L."/>
            <person name="Choi D."/>
        </authorList>
    </citation>
    <scope>NUCLEOTIDE SEQUENCE [LARGE SCALE GENOMIC DNA]</scope>
    <source>
        <strain evidence="6">cv. CM334</strain>
    </source>
</reference>
<dbReference type="Gramene" id="PHT64324">
    <property type="protein sequence ID" value="PHT64324"/>
    <property type="gene ID" value="T459_31851"/>
</dbReference>
<dbReference type="InterPro" id="IPR003653">
    <property type="entry name" value="Peptidase_C48_C"/>
</dbReference>
<evidence type="ECO:0000313" key="6">
    <source>
        <dbReference type="Proteomes" id="UP000222542"/>
    </source>
</evidence>
<feature type="domain" description="Ubiquitin-like protease family profile" evidence="4">
    <location>
        <begin position="93"/>
        <end position="262"/>
    </location>
</feature>
<keyword evidence="6" id="KW-1185">Reference proteome</keyword>
<comment type="similarity">
    <text evidence="1">Belongs to the peptidase C48 family.</text>
</comment>
<evidence type="ECO:0000313" key="5">
    <source>
        <dbReference type="EMBL" id="PHT64324.1"/>
    </source>
</evidence>
<dbReference type="SUPFAM" id="SSF54001">
    <property type="entry name" value="Cysteine proteinases"/>
    <property type="match status" value="1"/>
</dbReference>
<evidence type="ECO:0000256" key="2">
    <source>
        <dbReference type="ARBA" id="ARBA00022670"/>
    </source>
</evidence>
<keyword evidence="3" id="KW-0378">Hydrolase</keyword>
<comment type="caution">
    <text evidence="5">The sequence shown here is derived from an EMBL/GenBank/DDBJ whole genome shotgun (WGS) entry which is preliminary data.</text>
</comment>